<dbReference type="GO" id="GO:0005737">
    <property type="term" value="C:cytoplasm"/>
    <property type="evidence" value="ECO:0007669"/>
    <property type="project" value="TreeGrafter"/>
</dbReference>
<evidence type="ECO:0000256" key="1">
    <source>
        <dbReference type="ARBA" id="ARBA00009005"/>
    </source>
</evidence>
<dbReference type="GO" id="GO:0004197">
    <property type="term" value="F:cysteine-type endopeptidase activity"/>
    <property type="evidence" value="ECO:0007669"/>
    <property type="project" value="InterPro"/>
</dbReference>
<evidence type="ECO:0000313" key="3">
    <source>
        <dbReference type="EMBL" id="AFK47879.1"/>
    </source>
</evidence>
<reference evidence="3" key="1">
    <citation type="submission" date="2012-05" db="EMBL/GenBank/DDBJ databases">
        <authorList>
            <person name="Krishnakumar V."/>
            <person name="Cheung F."/>
            <person name="Xiao Y."/>
            <person name="Chan A."/>
            <person name="Moskal W.A."/>
            <person name="Town C.D."/>
        </authorList>
    </citation>
    <scope>NUCLEOTIDE SEQUENCE</scope>
</reference>
<dbReference type="AlphaFoldDB" id="I3T5T7"/>
<dbReference type="GO" id="GO:0006508">
    <property type="term" value="P:proteolysis"/>
    <property type="evidence" value="ECO:0007669"/>
    <property type="project" value="InterPro"/>
</dbReference>
<dbReference type="Pfam" id="PF00656">
    <property type="entry name" value="Peptidase_C14"/>
    <property type="match status" value="1"/>
</dbReference>
<dbReference type="InterPro" id="IPR011600">
    <property type="entry name" value="Pept_C14_caspase"/>
</dbReference>
<dbReference type="EMBL" id="BT148085">
    <property type="protein sequence ID" value="AFK47879.1"/>
    <property type="molecule type" value="mRNA"/>
</dbReference>
<evidence type="ECO:0000259" key="2">
    <source>
        <dbReference type="Pfam" id="PF00656"/>
    </source>
</evidence>
<organism evidence="3">
    <name type="scientific">Lotus japonicus</name>
    <name type="common">Lotus corniculatus var. japonicus</name>
    <dbReference type="NCBI Taxonomy" id="34305"/>
    <lineage>
        <taxon>Eukaryota</taxon>
        <taxon>Viridiplantae</taxon>
        <taxon>Streptophyta</taxon>
        <taxon>Embryophyta</taxon>
        <taxon>Tracheophyta</taxon>
        <taxon>Spermatophyta</taxon>
        <taxon>Magnoliopsida</taxon>
        <taxon>eudicotyledons</taxon>
        <taxon>Gunneridae</taxon>
        <taxon>Pentapetalae</taxon>
        <taxon>rosids</taxon>
        <taxon>fabids</taxon>
        <taxon>Fabales</taxon>
        <taxon>Fabaceae</taxon>
        <taxon>Papilionoideae</taxon>
        <taxon>50 kb inversion clade</taxon>
        <taxon>NPAAA clade</taxon>
        <taxon>Hologalegina</taxon>
        <taxon>robinioid clade</taxon>
        <taxon>Loteae</taxon>
        <taxon>Lotus</taxon>
    </lineage>
</organism>
<comment type="similarity">
    <text evidence="1">Belongs to the peptidase C14B family.</text>
</comment>
<dbReference type="GeneID" id="130747626"/>
<feature type="domain" description="Peptidase C14 caspase" evidence="2">
    <location>
        <begin position="2"/>
        <end position="178"/>
    </location>
</feature>
<proteinExistence type="evidence at transcript level"/>
<dbReference type="PANTHER" id="PTHR48104">
    <property type="entry name" value="METACASPASE-4"/>
    <property type="match status" value="1"/>
</dbReference>
<sequence>MKKALMIGIKYPNQVPSEQVISSYNNIDTVRDKLVTLKGFDHKNITILKDDGETDPPTQKNIEMYVDSAVTAAMSTGDKLLIYFSAHGRHDKEGELGILASDLQVVPGRFFRNLLNPAREKTRVTMICEVCESSAFFPKDYFGSRPFGTMVDSAKESLQLFIGTKPIAKGLVFFSASRELSGVERSLPKEEREKLLAVQKCASKGVEVTCPLGVFTAELVNCLVEADKEGRRITNRELINSIQCQIELNKGVNSSKQIAGMEGDDCLEDFYFSD</sequence>
<name>I3T5T7_LOTJA</name>
<dbReference type="KEGG" id="lja:130747626"/>
<dbReference type="Gene3D" id="3.40.50.1460">
    <property type="match status" value="1"/>
</dbReference>
<accession>I3T5T7</accession>
<dbReference type="RefSeq" id="XP_057456586.1">
    <property type="nucleotide sequence ID" value="XM_057600603.1"/>
</dbReference>
<protein>
    <recommendedName>
        <fullName evidence="2">Peptidase C14 caspase domain-containing protein</fullName>
    </recommendedName>
</protein>
<dbReference type="InterPro" id="IPR050452">
    <property type="entry name" value="Metacaspase"/>
</dbReference>
<dbReference type="PANTHER" id="PTHR48104:SF30">
    <property type="entry name" value="METACASPASE-1"/>
    <property type="match status" value="1"/>
</dbReference>